<dbReference type="AlphaFoldDB" id="A0A0F4QFU7"/>
<proteinExistence type="predicted"/>
<feature type="transmembrane region" description="Helical" evidence="1">
    <location>
        <begin position="31"/>
        <end position="51"/>
    </location>
</feature>
<keyword evidence="1" id="KW-0472">Membrane</keyword>
<feature type="transmembrane region" description="Helical" evidence="1">
    <location>
        <begin position="57"/>
        <end position="74"/>
    </location>
</feature>
<dbReference type="OrthoDB" id="6291204at2"/>
<comment type="caution">
    <text evidence="2">The sequence shown here is derived from an EMBL/GenBank/DDBJ whole genome shotgun (WGS) entry which is preliminary data.</text>
</comment>
<sequence length="184" mass="21834">MYDIYTIADYTHPIFIALGLLFCWKVPTARWFLLSYAVVVVFSFIVFPTIIQWRTHYYLAQALMSISFLLPIFYRRDLALLLYNRTGLKFYKVVYEKQTLSAQECTIFLLIGLTIIMDLVTWLEVLAYKYSWIDNAYIKLYLRDNFIMVAQFFVGGCFLSYALKAESRERNFEKIEQAEKGYDD</sequence>
<protein>
    <submittedName>
        <fullName evidence="2">Uncharacterized protein</fullName>
    </submittedName>
</protein>
<evidence type="ECO:0000256" key="1">
    <source>
        <dbReference type="SAM" id="Phobius"/>
    </source>
</evidence>
<feature type="transmembrane region" description="Helical" evidence="1">
    <location>
        <begin position="107"/>
        <end position="126"/>
    </location>
</feature>
<gene>
    <name evidence="2" type="ORF">TW77_18805</name>
</gene>
<keyword evidence="3" id="KW-1185">Reference proteome</keyword>
<organism evidence="2 3">
    <name type="scientific">Pseudoalteromonas rubra</name>
    <dbReference type="NCBI Taxonomy" id="43658"/>
    <lineage>
        <taxon>Bacteria</taxon>
        <taxon>Pseudomonadati</taxon>
        <taxon>Pseudomonadota</taxon>
        <taxon>Gammaproteobacteria</taxon>
        <taxon>Alteromonadales</taxon>
        <taxon>Pseudoalteromonadaceae</taxon>
        <taxon>Pseudoalteromonas</taxon>
    </lineage>
</organism>
<dbReference type="EMBL" id="JXYA01000047">
    <property type="protein sequence ID" value="KJZ06603.1"/>
    <property type="molecule type" value="Genomic_DNA"/>
</dbReference>
<reference evidence="2 3" key="1">
    <citation type="journal article" date="2015" name="BMC Genomics">
        <title>Genome mining reveals unlocked bioactive potential of marine Gram-negative bacteria.</title>
        <authorList>
            <person name="Machado H."/>
            <person name="Sonnenschein E.C."/>
            <person name="Melchiorsen J."/>
            <person name="Gram L."/>
        </authorList>
    </citation>
    <scope>NUCLEOTIDE SEQUENCE [LARGE SCALE GENOMIC DNA]</scope>
    <source>
        <strain evidence="2 3">S2471</strain>
    </source>
</reference>
<dbReference type="Proteomes" id="UP000033452">
    <property type="component" value="Unassembled WGS sequence"/>
</dbReference>
<keyword evidence="1" id="KW-0812">Transmembrane</keyword>
<dbReference type="PATRIC" id="fig|43658.5.peg.3979"/>
<evidence type="ECO:0000313" key="2">
    <source>
        <dbReference type="EMBL" id="KJZ06603.1"/>
    </source>
</evidence>
<accession>A0A0F4QFU7</accession>
<feature type="transmembrane region" description="Helical" evidence="1">
    <location>
        <begin position="6"/>
        <end position="24"/>
    </location>
</feature>
<keyword evidence="1" id="KW-1133">Transmembrane helix</keyword>
<name>A0A0F4QFU7_9GAMM</name>
<feature type="transmembrane region" description="Helical" evidence="1">
    <location>
        <begin position="146"/>
        <end position="163"/>
    </location>
</feature>
<evidence type="ECO:0000313" key="3">
    <source>
        <dbReference type="Proteomes" id="UP000033452"/>
    </source>
</evidence>